<accession>A0ABU4HV77</accession>
<dbReference type="PANTHER" id="PTHR42951">
    <property type="entry name" value="METALLO-BETA-LACTAMASE DOMAIN-CONTAINING"/>
    <property type="match status" value="1"/>
</dbReference>
<dbReference type="SUPFAM" id="SSF56281">
    <property type="entry name" value="Metallo-hydrolase/oxidoreductase"/>
    <property type="match status" value="1"/>
</dbReference>
<keyword evidence="3" id="KW-1185">Reference proteome</keyword>
<protein>
    <submittedName>
        <fullName evidence="2">MBL fold metallo-hydrolase</fullName>
    </submittedName>
</protein>
<name>A0ABU4HV77_9ACTN</name>
<reference evidence="3" key="1">
    <citation type="submission" date="2023-07" db="EMBL/GenBank/DDBJ databases">
        <title>Conexibacter stalactiti sp. nov., isolated from stalactites in a lava cave and emended description of the genus Conexibacter.</title>
        <authorList>
            <person name="Lee S.D."/>
        </authorList>
    </citation>
    <scope>NUCLEOTIDE SEQUENCE [LARGE SCALE GENOMIC DNA]</scope>
    <source>
        <strain evidence="3">KCTC 39840</strain>
    </source>
</reference>
<dbReference type="InterPro" id="IPR036866">
    <property type="entry name" value="RibonucZ/Hydroxyglut_hydro"/>
</dbReference>
<dbReference type="Gene3D" id="3.60.15.10">
    <property type="entry name" value="Ribonuclease Z/Hydroxyacylglutathione hydrolase-like"/>
    <property type="match status" value="1"/>
</dbReference>
<proteinExistence type="predicted"/>
<dbReference type="InterPro" id="IPR001279">
    <property type="entry name" value="Metallo-B-lactamas"/>
</dbReference>
<gene>
    <name evidence="2" type="ORF">R7226_20530</name>
</gene>
<feature type="domain" description="Metallo-beta-lactamase" evidence="1">
    <location>
        <begin position="18"/>
        <end position="208"/>
    </location>
</feature>
<sequence>MKSSTHGAHLVKLTRFGTVNVFFVREEDGLTLVDTGMSGSAKAIQAAAAALGAPIARIVLTHGHDDHAGSLDALHAALPAVPVLVSGREARLLDGDQAMEPGEPPLGGGPIRKRATRPTTVLAPGDRVGSLEVHAAPGHTPGQIALLDTRDRTLIAGDAYVTLGGMQATGKAKWPFPFPTFFSWHRPTALASARALRALEPSRLAVGHGPVVESPAAAMDQALASAGA</sequence>
<dbReference type="RefSeq" id="WP_318599181.1">
    <property type="nucleotide sequence ID" value="NZ_JAWSTH010000064.1"/>
</dbReference>
<dbReference type="EMBL" id="JAWSTH010000064">
    <property type="protein sequence ID" value="MDW5596744.1"/>
    <property type="molecule type" value="Genomic_DNA"/>
</dbReference>
<evidence type="ECO:0000313" key="2">
    <source>
        <dbReference type="EMBL" id="MDW5596744.1"/>
    </source>
</evidence>
<dbReference type="Pfam" id="PF00753">
    <property type="entry name" value="Lactamase_B"/>
    <property type="match status" value="1"/>
</dbReference>
<dbReference type="PANTHER" id="PTHR42951:SF9">
    <property type="entry name" value="METAL-DEPENDENT HYDROLASE"/>
    <property type="match status" value="1"/>
</dbReference>
<evidence type="ECO:0000259" key="1">
    <source>
        <dbReference type="SMART" id="SM00849"/>
    </source>
</evidence>
<dbReference type="Proteomes" id="UP001284601">
    <property type="component" value="Unassembled WGS sequence"/>
</dbReference>
<dbReference type="SMART" id="SM00849">
    <property type="entry name" value="Lactamase_B"/>
    <property type="match status" value="1"/>
</dbReference>
<evidence type="ECO:0000313" key="3">
    <source>
        <dbReference type="Proteomes" id="UP001284601"/>
    </source>
</evidence>
<organism evidence="2 3">
    <name type="scientific">Conexibacter stalactiti</name>
    <dbReference type="NCBI Taxonomy" id="1940611"/>
    <lineage>
        <taxon>Bacteria</taxon>
        <taxon>Bacillati</taxon>
        <taxon>Actinomycetota</taxon>
        <taxon>Thermoleophilia</taxon>
        <taxon>Solirubrobacterales</taxon>
        <taxon>Conexibacteraceae</taxon>
        <taxon>Conexibacter</taxon>
    </lineage>
</organism>
<comment type="caution">
    <text evidence="2">The sequence shown here is derived from an EMBL/GenBank/DDBJ whole genome shotgun (WGS) entry which is preliminary data.</text>
</comment>
<dbReference type="InterPro" id="IPR050855">
    <property type="entry name" value="NDM-1-like"/>
</dbReference>